<evidence type="ECO:0000313" key="2">
    <source>
        <dbReference type="Proteomes" id="UP000725002"/>
    </source>
</evidence>
<evidence type="ECO:0000313" key="1">
    <source>
        <dbReference type="EMBL" id="MBO8483512.1"/>
    </source>
</evidence>
<organism evidence="1 2">
    <name type="scientific">Candidatus Cryptobacteroides avicola</name>
    <dbReference type="NCBI Taxonomy" id="2840757"/>
    <lineage>
        <taxon>Bacteria</taxon>
        <taxon>Pseudomonadati</taxon>
        <taxon>Bacteroidota</taxon>
        <taxon>Bacteroidia</taxon>
        <taxon>Bacteroidales</taxon>
        <taxon>Candidatus Cryptobacteroides</taxon>
    </lineage>
</organism>
<protein>
    <submittedName>
        <fullName evidence="1">Alpha-1,6-mannanase</fullName>
    </submittedName>
</protein>
<sequence>MKRTFAIISSMIVLAMLLSGCEKPLWMTMPDPSGKPAGEEPVTDWSGVADSCTFVLVDNFLDKERGVFWTTPDNVQPANNIYWQQAHAMDVLVYSYERIKDTDPALAEEYIGYFRKWYASDGGNYNDSHDSEGEYGAGGFFNAFTDDMCWICLTLLHMSEATGDDTYADTAREIYDNYIITRVWTGEEGLTGLPWQNNDAENARNACTNAPGCLVAARLYQKYGVEAYLDDAVMLYDYVEGNLLYDDGRVEEPPLSYTQGTFGEACRQLYDITGERKYLRKADAVLLYAMTSGRCTNNGLLRDEGTSMDQSIFKAVLIPYVVNYIMYDKATVSTKDRLYELLMDNAEALDASLDRTLFPQMYANYYWGTPFSGGVASMGAQTSGASLMEGVARLEKFLNENAD</sequence>
<dbReference type="Pfam" id="PF03663">
    <property type="entry name" value="Glyco_hydro_76"/>
    <property type="match status" value="1"/>
</dbReference>
<dbReference type="SUPFAM" id="SSF48208">
    <property type="entry name" value="Six-hairpin glycosidases"/>
    <property type="match status" value="1"/>
</dbReference>
<dbReference type="AlphaFoldDB" id="A0A940DRQ7"/>
<accession>A0A940DRQ7</accession>
<dbReference type="PANTHER" id="PTHR47791">
    <property type="entry name" value="MEIOTICALLY UP-REGULATED GENE 191 PROTEIN"/>
    <property type="match status" value="1"/>
</dbReference>
<dbReference type="InterPro" id="IPR053169">
    <property type="entry name" value="MUG_Protein"/>
</dbReference>
<gene>
    <name evidence="1" type="ORF">IAB75_05300</name>
</gene>
<proteinExistence type="predicted"/>
<dbReference type="EMBL" id="JADILV010000036">
    <property type="protein sequence ID" value="MBO8483512.1"/>
    <property type="molecule type" value="Genomic_DNA"/>
</dbReference>
<dbReference type="Gene3D" id="1.50.10.20">
    <property type="match status" value="1"/>
</dbReference>
<dbReference type="Proteomes" id="UP000725002">
    <property type="component" value="Unassembled WGS sequence"/>
</dbReference>
<dbReference type="InterPro" id="IPR005198">
    <property type="entry name" value="Glyco_hydro_76"/>
</dbReference>
<dbReference type="PANTHER" id="PTHR47791:SF3">
    <property type="entry name" value="MEIOTICALLY UP-REGULATED GENE 191 PROTEIN"/>
    <property type="match status" value="1"/>
</dbReference>
<dbReference type="PROSITE" id="PS51257">
    <property type="entry name" value="PROKAR_LIPOPROTEIN"/>
    <property type="match status" value="1"/>
</dbReference>
<name>A0A940DRQ7_9BACT</name>
<dbReference type="GO" id="GO:0005975">
    <property type="term" value="P:carbohydrate metabolic process"/>
    <property type="evidence" value="ECO:0007669"/>
    <property type="project" value="InterPro"/>
</dbReference>
<reference evidence="1" key="2">
    <citation type="journal article" date="2021" name="PeerJ">
        <title>Extensive microbial diversity within the chicken gut microbiome revealed by metagenomics and culture.</title>
        <authorList>
            <person name="Gilroy R."/>
            <person name="Ravi A."/>
            <person name="Getino M."/>
            <person name="Pursley I."/>
            <person name="Horton D.L."/>
            <person name="Alikhan N.F."/>
            <person name="Baker D."/>
            <person name="Gharbi K."/>
            <person name="Hall N."/>
            <person name="Watson M."/>
            <person name="Adriaenssens E.M."/>
            <person name="Foster-Nyarko E."/>
            <person name="Jarju S."/>
            <person name="Secka A."/>
            <person name="Antonio M."/>
            <person name="Oren A."/>
            <person name="Chaudhuri R.R."/>
            <person name="La Ragione R."/>
            <person name="Hildebrand F."/>
            <person name="Pallen M.J."/>
        </authorList>
    </citation>
    <scope>NUCLEOTIDE SEQUENCE</scope>
    <source>
        <strain evidence="1">G3-8215</strain>
    </source>
</reference>
<dbReference type="InterPro" id="IPR008928">
    <property type="entry name" value="6-hairpin_glycosidase_sf"/>
</dbReference>
<comment type="caution">
    <text evidence="1">The sequence shown here is derived from an EMBL/GenBank/DDBJ whole genome shotgun (WGS) entry which is preliminary data.</text>
</comment>
<reference evidence="1" key="1">
    <citation type="submission" date="2020-10" db="EMBL/GenBank/DDBJ databases">
        <authorList>
            <person name="Gilroy R."/>
        </authorList>
    </citation>
    <scope>NUCLEOTIDE SEQUENCE</scope>
    <source>
        <strain evidence="1">G3-8215</strain>
    </source>
</reference>